<evidence type="ECO:0008006" key="2">
    <source>
        <dbReference type="Google" id="ProtNLM"/>
    </source>
</evidence>
<dbReference type="EMBL" id="BKCJ010000014">
    <property type="protein sequence ID" value="GEU28689.1"/>
    <property type="molecule type" value="Genomic_DNA"/>
</dbReference>
<dbReference type="PANTHER" id="PTHR33116:SF79">
    <property type="entry name" value="REVERSE TRANSCRIPTASE DOMAIN, ZINC FINGER, CCHC-TYPE-RELATED"/>
    <property type="match status" value="1"/>
</dbReference>
<protein>
    <recommendedName>
        <fullName evidence="2">RNA-directed DNA polymerase, eukaryota, reverse transcriptase zinc-binding domain protein</fullName>
    </recommendedName>
</protein>
<sequence length="567" mass="64664">MVSLDVFVVKNLWGNMLFDFTTSSARGRSGSILCVWDKLLFPKMRTYATEHCLCVEDSWNNDGISASNTMILFKNKLKILKQILKEWSSIKKRNKDHDTKVIQDSLIEIYLRHDKGDGLLDDLTKRANLFRDLKDIDHKDSIDLAQKAKIKWAVEGDENSKFFHGIMNKKRSHLTIKGILVDGEWIENPNHVKSKFHSNYSNLFSALAWDQSLFDVEDMVSNKEIKRAVWDSDKSPGQMDLPLNFLRNFRLFLVIGDIVSQEQSTFIKGRQIMDDTLVLNEVISWCNDRMEQLLMFKVDFQKAFDSVRLDHLDDILGKFSFGIKWRGIYGVGVRQADVQHMAKNCGCESNNLPITYLDVKVGANMMRLNSWSDVVKKVSNKLSNWKSKTLFIRGGLGVNSLYALNLPSIFKWIWRFSAFSSSLWIKVIKSIHGNSGALTIHTRLGSRIQLGLGFLKLLTSLRRPPCSGIENLRFIELGKILSSISLSSAQSWQVFLLAAVRIRETYVGRNSQLTFLAIVYDDASTSSHNVSSEPSVSIYDAIQSDINFNISFSNSEDKDYVAQYNGE</sequence>
<proteinExistence type="predicted"/>
<comment type="caution">
    <text evidence="1">The sequence shown here is derived from an EMBL/GenBank/DDBJ whole genome shotgun (WGS) entry which is preliminary data.</text>
</comment>
<organism evidence="1">
    <name type="scientific">Tanacetum cinerariifolium</name>
    <name type="common">Dalmatian daisy</name>
    <name type="synonym">Chrysanthemum cinerariifolium</name>
    <dbReference type="NCBI Taxonomy" id="118510"/>
    <lineage>
        <taxon>Eukaryota</taxon>
        <taxon>Viridiplantae</taxon>
        <taxon>Streptophyta</taxon>
        <taxon>Embryophyta</taxon>
        <taxon>Tracheophyta</taxon>
        <taxon>Spermatophyta</taxon>
        <taxon>Magnoliopsida</taxon>
        <taxon>eudicotyledons</taxon>
        <taxon>Gunneridae</taxon>
        <taxon>Pentapetalae</taxon>
        <taxon>asterids</taxon>
        <taxon>campanulids</taxon>
        <taxon>Asterales</taxon>
        <taxon>Asteraceae</taxon>
        <taxon>Asteroideae</taxon>
        <taxon>Anthemideae</taxon>
        <taxon>Anthemidinae</taxon>
        <taxon>Tanacetum</taxon>
    </lineage>
</organism>
<accession>A0A699GFV2</accession>
<reference evidence="1" key="1">
    <citation type="journal article" date="2019" name="Sci. Rep.">
        <title>Draft genome of Tanacetum cinerariifolium, the natural source of mosquito coil.</title>
        <authorList>
            <person name="Yamashiro T."/>
            <person name="Shiraishi A."/>
            <person name="Satake H."/>
            <person name="Nakayama K."/>
        </authorList>
    </citation>
    <scope>NUCLEOTIDE SEQUENCE</scope>
</reference>
<dbReference type="PANTHER" id="PTHR33116">
    <property type="entry name" value="REVERSE TRANSCRIPTASE ZINC-BINDING DOMAIN-CONTAINING PROTEIN-RELATED-RELATED"/>
    <property type="match status" value="1"/>
</dbReference>
<evidence type="ECO:0000313" key="1">
    <source>
        <dbReference type="EMBL" id="GEU28689.1"/>
    </source>
</evidence>
<gene>
    <name evidence="1" type="ORF">Tci_000667</name>
</gene>
<name>A0A699GFV2_TANCI</name>
<dbReference type="AlphaFoldDB" id="A0A699GFV2"/>